<dbReference type="EMBL" id="CP008921">
    <property type="protein sequence ID" value="AIG43551.1"/>
    <property type="molecule type" value="Genomic_DNA"/>
</dbReference>
<dbReference type="Gene3D" id="2.10.109.10">
    <property type="entry name" value="Umud Fragment, subunit A"/>
    <property type="match status" value="1"/>
</dbReference>
<dbReference type="PANTHER" id="PTHR40661">
    <property type="match status" value="1"/>
</dbReference>
<keyword evidence="3" id="KW-0804">Transcription</keyword>
<evidence type="ECO:0000256" key="1">
    <source>
        <dbReference type="ARBA" id="ARBA00023015"/>
    </source>
</evidence>
<keyword evidence="1" id="KW-0805">Transcription regulation</keyword>
<dbReference type="CDD" id="cd06529">
    <property type="entry name" value="S24_LexA-like"/>
    <property type="match status" value="1"/>
</dbReference>
<evidence type="ECO:0000256" key="2">
    <source>
        <dbReference type="ARBA" id="ARBA00023125"/>
    </source>
</evidence>
<dbReference type="InterPro" id="IPR010982">
    <property type="entry name" value="Lambda_DNA-bd_dom_sf"/>
</dbReference>
<evidence type="ECO:0000256" key="3">
    <source>
        <dbReference type="ARBA" id="ARBA00023163"/>
    </source>
</evidence>
<dbReference type="SUPFAM" id="SSF47413">
    <property type="entry name" value="lambda repressor-like DNA-binding domains"/>
    <property type="match status" value="1"/>
</dbReference>
<dbReference type="InterPro" id="IPR015927">
    <property type="entry name" value="Peptidase_S24_S26A/B/C"/>
</dbReference>
<keyword evidence="2" id="KW-0238">DNA-binding</keyword>
<sequence>MILGDILKEYRSKNKLSMDKFAELSGLTKGYISMLEKNQHPKTKKALLPTMDTLEKVAKGMAISVGELIEQLDSNQDIALTITPSQFKLFQQPIHPEVQTLDNELKGDFHAQWLTFGQEQLAAMQTTSVTPSASILHLDDYREQIELPVPGKVSAGTGYWQDTDMNNLVSFYNDEIPDNQSYDTIAQVVGDSMAPHIEDGDYLFIRLTPHIPLNTIGIFSVNGENFVKKFKGDYLQSLNSDYDDIYFSPEDDIRPIGQVVDIYSPD</sequence>
<gene>
    <name evidence="5" type="ORF">ID09_05750</name>
</gene>
<dbReference type="AlphaFoldDB" id="A0A075SJH8"/>
<name>A0A075SJH8_STRSU</name>
<dbReference type="PANTHER" id="PTHR40661:SF3">
    <property type="entry name" value="FELS-1 PROPHAGE TRANSCRIPTIONAL REGULATOR"/>
    <property type="match status" value="1"/>
</dbReference>
<reference evidence="5 6" key="1">
    <citation type="journal article" date="2014" name="Genome Announc.">
        <title>Whole-Genome Sequence of Streptococcus suis Serotype 4 Reference Strain 6407.</title>
        <authorList>
            <person name="Wang K."/>
            <person name="Chen J."/>
            <person name="Yao H."/>
            <person name="Lu C."/>
        </authorList>
    </citation>
    <scope>NUCLEOTIDE SEQUENCE [LARGE SCALE GENOMIC DNA]</scope>
    <source>
        <strain evidence="5">6407</strain>
    </source>
</reference>
<dbReference type="InterPro" id="IPR001387">
    <property type="entry name" value="Cro/C1-type_HTH"/>
</dbReference>
<organism evidence="5 6">
    <name type="scientific">Streptococcus suis 6407</name>
    <dbReference type="NCBI Taxonomy" id="1214179"/>
    <lineage>
        <taxon>Bacteria</taxon>
        <taxon>Bacillati</taxon>
        <taxon>Bacillota</taxon>
        <taxon>Bacilli</taxon>
        <taxon>Lactobacillales</taxon>
        <taxon>Streptococcaceae</taxon>
        <taxon>Streptococcus</taxon>
    </lineage>
</organism>
<dbReference type="Pfam" id="PF00717">
    <property type="entry name" value="Peptidase_S24"/>
    <property type="match status" value="1"/>
</dbReference>
<protein>
    <submittedName>
        <fullName evidence="5">Repressor</fullName>
    </submittedName>
</protein>
<dbReference type="SMART" id="SM00530">
    <property type="entry name" value="HTH_XRE"/>
    <property type="match status" value="1"/>
</dbReference>
<dbReference type="SUPFAM" id="SSF51306">
    <property type="entry name" value="LexA/Signal peptidase"/>
    <property type="match status" value="1"/>
</dbReference>
<dbReference type="InterPro" id="IPR039418">
    <property type="entry name" value="LexA-like"/>
</dbReference>
<accession>A0A075SJH8</accession>
<dbReference type="InterPro" id="IPR036286">
    <property type="entry name" value="LexA/Signal_pep-like_sf"/>
</dbReference>
<proteinExistence type="predicted"/>
<evidence type="ECO:0000313" key="6">
    <source>
        <dbReference type="Proteomes" id="UP000028185"/>
    </source>
</evidence>
<dbReference type="HOGENOM" id="CLU_066192_1_1_9"/>
<feature type="domain" description="HTH cro/C1-type" evidence="4">
    <location>
        <begin position="7"/>
        <end position="68"/>
    </location>
</feature>
<dbReference type="Pfam" id="PF01381">
    <property type="entry name" value="HTH_3"/>
    <property type="match status" value="1"/>
</dbReference>
<dbReference type="PROSITE" id="PS50943">
    <property type="entry name" value="HTH_CROC1"/>
    <property type="match status" value="1"/>
</dbReference>
<dbReference type="Gene3D" id="1.10.260.40">
    <property type="entry name" value="lambda repressor-like DNA-binding domains"/>
    <property type="match status" value="1"/>
</dbReference>
<dbReference type="RefSeq" id="WP_024381348.1">
    <property type="nucleotide sequence ID" value="NZ_ALLE01000002.1"/>
</dbReference>
<dbReference type="PATRIC" id="fig|1214179.4.peg.1118"/>
<evidence type="ECO:0000313" key="5">
    <source>
        <dbReference type="EMBL" id="AIG43551.1"/>
    </source>
</evidence>
<evidence type="ECO:0000259" key="4">
    <source>
        <dbReference type="PROSITE" id="PS50943"/>
    </source>
</evidence>
<dbReference type="Proteomes" id="UP000028185">
    <property type="component" value="Chromosome"/>
</dbReference>
<dbReference type="GO" id="GO:0003677">
    <property type="term" value="F:DNA binding"/>
    <property type="evidence" value="ECO:0007669"/>
    <property type="project" value="UniProtKB-KW"/>
</dbReference>
<dbReference type="CDD" id="cd00093">
    <property type="entry name" value="HTH_XRE"/>
    <property type="match status" value="1"/>
</dbReference>